<sequence length="408" mass="44084">MAEEDRANDASDAVSVSLSGEARVRYEGYNDPTWGDAPDDGYLLLRLMPLFKAEAGPARIVVQPIIGYAIGVNGGGGPVDQTGIDLLQGYADLHQPLGEDGKVSLRAGRTLIALGSQRLLGTRYGPNTPQPFDGIQASLIRGPARLDLIDVRAVVIGAKDFDDSSKGGRRVRSVYLTTEAARGINFDLYWIGYEDSAARLTALEGVETRDTYGLRLFGERGRVTWNWETMIQRGTLAGRRIRAWSQATETAISFPGVLLAPQLRLRANIASGDRTDTPDKIESFNALFPRGRYFGELTPLGPRNIINFNPGIVLTPTGRVQVELNLAAFWRASRGDGIYDLAGREIRTAGTAQARHIGNLAEVSLTLDLENGLSLSGSLGAFTDGPFIHQSGTVSTILMAGGEATYRF</sequence>
<dbReference type="EMBL" id="CP064654">
    <property type="protein sequence ID" value="QPC98167.1"/>
    <property type="molecule type" value="Genomic_DNA"/>
</dbReference>
<feature type="domain" description="Alginate export" evidence="1">
    <location>
        <begin position="16"/>
        <end position="393"/>
    </location>
</feature>
<evidence type="ECO:0000313" key="2">
    <source>
        <dbReference type="EMBL" id="QPC98167.1"/>
    </source>
</evidence>
<dbReference type="KEGG" id="qso:IRL76_09810"/>
<dbReference type="RefSeq" id="WP_200981174.1">
    <property type="nucleotide sequence ID" value="NZ_CP064654.1"/>
</dbReference>
<name>A0A7S8F2Z0_9SPHN</name>
<gene>
    <name evidence="2" type="ORF">IRL76_09810</name>
</gene>
<evidence type="ECO:0000259" key="1">
    <source>
        <dbReference type="Pfam" id="PF13372"/>
    </source>
</evidence>
<dbReference type="Gene3D" id="2.40.160.100">
    <property type="match status" value="1"/>
</dbReference>
<evidence type="ECO:0000313" key="3">
    <source>
        <dbReference type="Proteomes" id="UP000594459"/>
    </source>
</evidence>
<organism evidence="2 3">
    <name type="scientific">Qipengyuania soli</name>
    <dbReference type="NCBI Taxonomy" id="2782568"/>
    <lineage>
        <taxon>Bacteria</taxon>
        <taxon>Pseudomonadati</taxon>
        <taxon>Pseudomonadota</taxon>
        <taxon>Alphaproteobacteria</taxon>
        <taxon>Sphingomonadales</taxon>
        <taxon>Erythrobacteraceae</taxon>
        <taxon>Qipengyuania</taxon>
    </lineage>
</organism>
<proteinExistence type="predicted"/>
<protein>
    <submittedName>
        <fullName evidence="2">Alginate export family protein</fullName>
    </submittedName>
</protein>
<dbReference type="AlphaFoldDB" id="A0A7S8F2Z0"/>
<keyword evidence="3" id="KW-1185">Reference proteome</keyword>
<dbReference type="InterPro" id="IPR025388">
    <property type="entry name" value="Alginate_export_dom"/>
</dbReference>
<dbReference type="InterPro" id="IPR053728">
    <property type="entry name" value="Alginate_Permeability_Chnl"/>
</dbReference>
<accession>A0A7S8F2Z0</accession>
<reference evidence="2 3" key="1">
    <citation type="submission" date="2020-11" db="EMBL/GenBank/DDBJ databases">
        <title>The genome sequence of Erythrobacter sp. 6D36.</title>
        <authorList>
            <person name="Liu Y."/>
        </authorList>
    </citation>
    <scope>NUCLEOTIDE SEQUENCE [LARGE SCALE GENOMIC DNA]</scope>
    <source>
        <strain evidence="2 3">6D36</strain>
    </source>
</reference>
<dbReference type="Proteomes" id="UP000594459">
    <property type="component" value="Chromosome"/>
</dbReference>
<dbReference type="Pfam" id="PF13372">
    <property type="entry name" value="Alginate_exp"/>
    <property type="match status" value="1"/>
</dbReference>